<name>A0A0C9VKT2_SPHS4</name>
<sequence length="99" mass="11241">MDSEICPSTSSSNAANLLLRFHNQQAKHDGPRVAVGAIPEHLLEDVEQCPAKFSFPRDEILDHINDAWPKIEKFITDTDDECKALEEELYQEKSDNCQL</sequence>
<dbReference type="Proteomes" id="UP000054279">
    <property type="component" value="Unassembled WGS sequence"/>
</dbReference>
<gene>
    <name evidence="1" type="ORF">M422DRAFT_259015</name>
</gene>
<proteinExistence type="predicted"/>
<keyword evidence="2" id="KW-1185">Reference proteome</keyword>
<dbReference type="AlphaFoldDB" id="A0A0C9VKT2"/>
<dbReference type="HOGENOM" id="CLU_2321882_0_0_1"/>
<evidence type="ECO:0000313" key="2">
    <source>
        <dbReference type="Proteomes" id="UP000054279"/>
    </source>
</evidence>
<evidence type="ECO:0000313" key="1">
    <source>
        <dbReference type="EMBL" id="KIJ38360.1"/>
    </source>
</evidence>
<reference evidence="1 2" key="1">
    <citation type="submission" date="2014-06" db="EMBL/GenBank/DDBJ databases">
        <title>Evolutionary Origins and Diversification of the Mycorrhizal Mutualists.</title>
        <authorList>
            <consortium name="DOE Joint Genome Institute"/>
            <consortium name="Mycorrhizal Genomics Consortium"/>
            <person name="Kohler A."/>
            <person name="Kuo A."/>
            <person name="Nagy L.G."/>
            <person name="Floudas D."/>
            <person name="Copeland A."/>
            <person name="Barry K.W."/>
            <person name="Cichocki N."/>
            <person name="Veneault-Fourrey C."/>
            <person name="LaButti K."/>
            <person name="Lindquist E.A."/>
            <person name="Lipzen A."/>
            <person name="Lundell T."/>
            <person name="Morin E."/>
            <person name="Murat C."/>
            <person name="Riley R."/>
            <person name="Ohm R."/>
            <person name="Sun H."/>
            <person name="Tunlid A."/>
            <person name="Henrissat B."/>
            <person name="Grigoriev I.V."/>
            <person name="Hibbett D.S."/>
            <person name="Martin F."/>
        </authorList>
    </citation>
    <scope>NUCLEOTIDE SEQUENCE [LARGE SCALE GENOMIC DNA]</scope>
    <source>
        <strain evidence="1 2">SS14</strain>
    </source>
</reference>
<dbReference type="EMBL" id="KN837161">
    <property type="protein sequence ID" value="KIJ38360.1"/>
    <property type="molecule type" value="Genomic_DNA"/>
</dbReference>
<accession>A0A0C9VKT2</accession>
<protein>
    <submittedName>
        <fullName evidence="1">Uncharacterized protein</fullName>
    </submittedName>
</protein>
<organism evidence="1 2">
    <name type="scientific">Sphaerobolus stellatus (strain SS14)</name>
    <dbReference type="NCBI Taxonomy" id="990650"/>
    <lineage>
        <taxon>Eukaryota</taxon>
        <taxon>Fungi</taxon>
        <taxon>Dikarya</taxon>
        <taxon>Basidiomycota</taxon>
        <taxon>Agaricomycotina</taxon>
        <taxon>Agaricomycetes</taxon>
        <taxon>Phallomycetidae</taxon>
        <taxon>Geastrales</taxon>
        <taxon>Sphaerobolaceae</taxon>
        <taxon>Sphaerobolus</taxon>
    </lineage>
</organism>